<evidence type="ECO:0000259" key="8">
    <source>
        <dbReference type="PROSITE" id="PS50071"/>
    </source>
</evidence>
<dbReference type="EMBL" id="KB445561">
    <property type="protein sequence ID" value="EMC92698.1"/>
    <property type="molecule type" value="Genomic_DNA"/>
</dbReference>
<keyword evidence="2 5" id="KW-0238">DNA-binding</keyword>
<dbReference type="GO" id="GO:0000978">
    <property type="term" value="F:RNA polymerase II cis-regulatory region sequence-specific DNA binding"/>
    <property type="evidence" value="ECO:0007669"/>
    <property type="project" value="TreeGrafter"/>
</dbReference>
<keyword evidence="10" id="KW-1185">Reference proteome</keyword>
<dbReference type="KEGG" id="bcom:BAUCODRAFT_27052"/>
<dbReference type="GeneID" id="19110524"/>
<reference evidence="9 10" key="1">
    <citation type="journal article" date="2012" name="PLoS Pathog.">
        <title>Diverse lifestyles and strategies of plant pathogenesis encoded in the genomes of eighteen Dothideomycetes fungi.</title>
        <authorList>
            <person name="Ohm R.A."/>
            <person name="Feau N."/>
            <person name="Henrissat B."/>
            <person name="Schoch C.L."/>
            <person name="Horwitz B.A."/>
            <person name="Barry K.W."/>
            <person name="Condon B.J."/>
            <person name="Copeland A.C."/>
            <person name="Dhillon B."/>
            <person name="Glaser F."/>
            <person name="Hesse C.N."/>
            <person name="Kosti I."/>
            <person name="LaButti K."/>
            <person name="Lindquist E.A."/>
            <person name="Lucas S."/>
            <person name="Salamov A.A."/>
            <person name="Bradshaw R.E."/>
            <person name="Ciuffetti L."/>
            <person name="Hamelin R.C."/>
            <person name="Kema G.H.J."/>
            <person name="Lawrence C."/>
            <person name="Scott J.A."/>
            <person name="Spatafora J.W."/>
            <person name="Turgeon B.G."/>
            <person name="de Wit P.J.G.M."/>
            <person name="Zhong S."/>
            <person name="Goodwin S.B."/>
            <person name="Grigoriev I.V."/>
        </authorList>
    </citation>
    <scope>NUCLEOTIDE SEQUENCE [LARGE SCALE GENOMIC DNA]</scope>
    <source>
        <strain evidence="9 10">UAMH 10762</strain>
    </source>
</reference>
<dbReference type="GO" id="GO:0006357">
    <property type="term" value="P:regulation of transcription by RNA polymerase II"/>
    <property type="evidence" value="ECO:0007669"/>
    <property type="project" value="TreeGrafter"/>
</dbReference>
<dbReference type="SMART" id="SM00389">
    <property type="entry name" value="HOX"/>
    <property type="match status" value="1"/>
</dbReference>
<comment type="subcellular location">
    <subcellularLocation>
        <location evidence="1 5 6">Nucleus</location>
    </subcellularLocation>
</comment>
<dbReference type="InterPro" id="IPR001356">
    <property type="entry name" value="HD"/>
</dbReference>
<feature type="region of interest" description="Disordered" evidence="7">
    <location>
        <begin position="470"/>
        <end position="510"/>
    </location>
</feature>
<evidence type="ECO:0000256" key="1">
    <source>
        <dbReference type="ARBA" id="ARBA00004123"/>
    </source>
</evidence>
<name>M2MMQ2_BAUPA</name>
<evidence type="ECO:0000256" key="3">
    <source>
        <dbReference type="ARBA" id="ARBA00023155"/>
    </source>
</evidence>
<accession>M2MMQ2</accession>
<gene>
    <name evidence="9" type="ORF">BAUCODRAFT_27052</name>
</gene>
<dbReference type="PANTHER" id="PTHR24324">
    <property type="entry name" value="HOMEOBOX PROTEIN HHEX"/>
    <property type="match status" value="1"/>
</dbReference>
<evidence type="ECO:0000256" key="4">
    <source>
        <dbReference type="ARBA" id="ARBA00023242"/>
    </source>
</evidence>
<organism evidence="9 10">
    <name type="scientific">Baudoinia panamericana (strain UAMH 10762)</name>
    <name type="common">Angels' share fungus</name>
    <name type="synonym">Baudoinia compniacensis (strain UAMH 10762)</name>
    <dbReference type="NCBI Taxonomy" id="717646"/>
    <lineage>
        <taxon>Eukaryota</taxon>
        <taxon>Fungi</taxon>
        <taxon>Dikarya</taxon>
        <taxon>Ascomycota</taxon>
        <taxon>Pezizomycotina</taxon>
        <taxon>Dothideomycetes</taxon>
        <taxon>Dothideomycetidae</taxon>
        <taxon>Mycosphaerellales</taxon>
        <taxon>Teratosphaeriaceae</taxon>
        <taxon>Baudoinia</taxon>
    </lineage>
</organism>
<dbReference type="Pfam" id="PF00046">
    <property type="entry name" value="Homeodomain"/>
    <property type="match status" value="1"/>
</dbReference>
<protein>
    <recommendedName>
        <fullName evidence="8">Homeobox domain-containing protein</fullName>
    </recommendedName>
</protein>
<keyword evidence="3 5" id="KW-0371">Homeobox</keyword>
<feature type="compositionally biased region" description="Basic and acidic residues" evidence="7">
    <location>
        <begin position="584"/>
        <end position="593"/>
    </location>
</feature>
<evidence type="ECO:0000256" key="5">
    <source>
        <dbReference type="PROSITE-ProRule" id="PRU00108"/>
    </source>
</evidence>
<evidence type="ECO:0000256" key="2">
    <source>
        <dbReference type="ARBA" id="ARBA00023125"/>
    </source>
</evidence>
<dbReference type="Proteomes" id="UP000011761">
    <property type="component" value="Unassembled WGS sequence"/>
</dbReference>
<keyword evidence="4 5" id="KW-0539">Nucleus</keyword>
<dbReference type="CDD" id="cd00086">
    <property type="entry name" value="homeodomain"/>
    <property type="match status" value="1"/>
</dbReference>
<dbReference type="HOGENOM" id="CLU_032566_0_0_1"/>
<sequence length="593" mass="65466">MPEVKVRIPLSPPDSPRMSGANVTRSEHFWPTQTLPVDSQSPISETLLFDEVRTHAQSLNARQIQMRPSRPSLRTHRSFPYTSGLTQNPVAQDEKTVTNALLFEDVHDQSVTLGQPLPTLGLPGLPQATYGGSAPTSPQARLTSTSPKEPLPGADHDYEDTELDPAEQDDGEIRPPMTAAELRAHKRKMKRFRLTHNQTRFLMSEFARQPHPDAAHRERLSREIPGLSPRQVQVWFQNRRAKLKRLNTDDRERMLRSRALPVNFDMTQALHSPFTSQQSPNAAFVGLPMLPPILRPAFGNAVGTGPLAVDTSGHISACNAYDQHGPQYSSSFSTTPALAALAFTPPQSATDLISPGTTLSNAAIFNMTMQSSTRSPTYGTLHSQASWQSIPEEMGHSQSATAGPQLRSSTSYPEIGLGEMSQGPSLGRAASVPNRFATLHEGHEMQRNFADTVVTPEPIGLGFSYMHTPHWPNVDRQQPHQYHRPQPNALPREATQPSDSPQSRRKSSLLVKPTLTPTLYEHFEPSQLAIPDSHYQESSSFTAHGTPRPAGIFRPPDSRTPAGPRASFAPTPTHPYHFLGFSDADDRNDSLRR</sequence>
<feature type="region of interest" description="Disordered" evidence="7">
    <location>
        <begin position="114"/>
        <end position="173"/>
    </location>
</feature>
<evidence type="ECO:0000313" key="9">
    <source>
        <dbReference type="EMBL" id="EMC92698.1"/>
    </source>
</evidence>
<feature type="region of interest" description="Disordered" evidence="7">
    <location>
        <begin position="534"/>
        <end position="593"/>
    </location>
</feature>
<evidence type="ECO:0000256" key="6">
    <source>
        <dbReference type="RuleBase" id="RU000682"/>
    </source>
</evidence>
<dbReference type="OrthoDB" id="6159439at2759"/>
<feature type="region of interest" description="Disordered" evidence="7">
    <location>
        <begin position="1"/>
        <end position="22"/>
    </location>
</feature>
<dbReference type="PANTHER" id="PTHR24324:SF5">
    <property type="entry name" value="HEMATOPOIETICALLY-EXPRESSED HOMEOBOX PROTEIN HHEX"/>
    <property type="match status" value="1"/>
</dbReference>
<dbReference type="InterPro" id="IPR009057">
    <property type="entry name" value="Homeodomain-like_sf"/>
</dbReference>
<dbReference type="Gene3D" id="1.10.10.60">
    <property type="entry name" value="Homeodomain-like"/>
    <property type="match status" value="1"/>
</dbReference>
<dbReference type="eggNOG" id="KOG0849">
    <property type="taxonomic scope" value="Eukaryota"/>
</dbReference>
<evidence type="ECO:0000256" key="7">
    <source>
        <dbReference type="SAM" id="MobiDB-lite"/>
    </source>
</evidence>
<dbReference type="RefSeq" id="XP_007679745.1">
    <property type="nucleotide sequence ID" value="XM_007681555.1"/>
</dbReference>
<evidence type="ECO:0000313" key="10">
    <source>
        <dbReference type="Proteomes" id="UP000011761"/>
    </source>
</evidence>
<dbReference type="AlphaFoldDB" id="M2MMQ2"/>
<feature type="domain" description="Homeobox" evidence="8">
    <location>
        <begin position="185"/>
        <end position="246"/>
    </location>
</feature>
<dbReference type="GO" id="GO:0005634">
    <property type="term" value="C:nucleus"/>
    <property type="evidence" value="ECO:0007669"/>
    <property type="project" value="UniProtKB-SubCell"/>
</dbReference>
<dbReference type="GO" id="GO:0030154">
    <property type="term" value="P:cell differentiation"/>
    <property type="evidence" value="ECO:0007669"/>
    <property type="project" value="TreeGrafter"/>
</dbReference>
<feature type="compositionally biased region" description="Acidic residues" evidence="7">
    <location>
        <begin position="157"/>
        <end position="170"/>
    </location>
</feature>
<proteinExistence type="predicted"/>
<feature type="DNA-binding region" description="Homeobox" evidence="5">
    <location>
        <begin position="187"/>
        <end position="247"/>
    </location>
</feature>
<dbReference type="SUPFAM" id="SSF46689">
    <property type="entry name" value="Homeodomain-like"/>
    <property type="match status" value="1"/>
</dbReference>
<dbReference type="InterPro" id="IPR051000">
    <property type="entry name" value="Homeobox_DNA-bind_prot"/>
</dbReference>
<dbReference type="PROSITE" id="PS50071">
    <property type="entry name" value="HOMEOBOX_2"/>
    <property type="match status" value="1"/>
</dbReference>
<feature type="compositionally biased region" description="Polar residues" evidence="7">
    <location>
        <begin position="396"/>
        <end position="412"/>
    </location>
</feature>
<feature type="region of interest" description="Disordered" evidence="7">
    <location>
        <begin position="393"/>
        <end position="428"/>
    </location>
</feature>
<feature type="compositionally biased region" description="Polar residues" evidence="7">
    <location>
        <begin position="134"/>
        <end position="147"/>
    </location>
</feature>
<feature type="compositionally biased region" description="Low complexity" evidence="7">
    <location>
        <begin position="114"/>
        <end position="127"/>
    </location>
</feature>